<name>A0A4R4VHY2_9PSEU</name>
<dbReference type="AlphaFoldDB" id="A0A4R4VHY2"/>
<evidence type="ECO:0000313" key="2">
    <source>
        <dbReference type="Proteomes" id="UP000295674"/>
    </source>
</evidence>
<sequence length="73" mass="8151">MAAIAVGGFMIDLELTVLDDREWWTCPVGGLRCGRVLVDLDTMGLDAMTCHVEIAHPHVLAARWSRRQQFARA</sequence>
<accession>A0A4R4VHY2</accession>
<dbReference type="Proteomes" id="UP000295674">
    <property type="component" value="Unassembled WGS sequence"/>
</dbReference>
<organism evidence="1 2">
    <name type="scientific">Saccharopolyspora terrae</name>
    <dbReference type="NCBI Taxonomy" id="2530384"/>
    <lineage>
        <taxon>Bacteria</taxon>
        <taxon>Bacillati</taxon>
        <taxon>Actinomycetota</taxon>
        <taxon>Actinomycetes</taxon>
        <taxon>Pseudonocardiales</taxon>
        <taxon>Pseudonocardiaceae</taxon>
        <taxon>Saccharopolyspora</taxon>
    </lineage>
</organism>
<dbReference type="RefSeq" id="WP_132678252.1">
    <property type="nucleotide sequence ID" value="NZ_SMKS01000058.1"/>
</dbReference>
<evidence type="ECO:0000313" key="1">
    <source>
        <dbReference type="EMBL" id="TDD01675.1"/>
    </source>
</evidence>
<keyword evidence="2" id="KW-1185">Reference proteome</keyword>
<dbReference type="EMBL" id="SMKS01000058">
    <property type="protein sequence ID" value="TDD01675.1"/>
    <property type="molecule type" value="Genomic_DNA"/>
</dbReference>
<proteinExistence type="predicted"/>
<protein>
    <submittedName>
        <fullName evidence="1">Uncharacterized protein</fullName>
    </submittedName>
</protein>
<gene>
    <name evidence="1" type="ORF">E1181_24565</name>
</gene>
<dbReference type="OrthoDB" id="9915717at2"/>
<reference evidence="1 2" key="1">
    <citation type="submission" date="2019-03" db="EMBL/GenBank/DDBJ databases">
        <title>Draft genome sequences of novel Actinobacteria.</title>
        <authorList>
            <person name="Sahin N."/>
            <person name="Ay H."/>
            <person name="Saygin H."/>
        </authorList>
    </citation>
    <scope>NUCLEOTIDE SEQUENCE [LARGE SCALE GENOMIC DNA]</scope>
    <source>
        <strain evidence="1 2">16K309</strain>
    </source>
</reference>
<comment type="caution">
    <text evidence="1">The sequence shown here is derived from an EMBL/GenBank/DDBJ whole genome shotgun (WGS) entry which is preliminary data.</text>
</comment>